<dbReference type="AlphaFoldDB" id="V6LEP5"/>
<evidence type="ECO:0000313" key="2">
    <source>
        <dbReference type="EMBL" id="KAH0576965.1"/>
    </source>
</evidence>
<dbReference type="CDD" id="cd14273">
    <property type="entry name" value="UBA_TAP-C_like"/>
    <property type="match status" value="1"/>
</dbReference>
<dbReference type="EMBL" id="AUWU02000001">
    <property type="protein sequence ID" value="KAH0576965.1"/>
    <property type="molecule type" value="Genomic_DNA"/>
</dbReference>
<reference evidence="1 2" key="1">
    <citation type="journal article" date="2014" name="PLoS Genet.">
        <title>The Genome of Spironucleus salmonicida Highlights a Fish Pathogen Adapted to Fluctuating Environments.</title>
        <authorList>
            <person name="Xu F."/>
            <person name="Jerlstrom-Hultqvist J."/>
            <person name="Einarsson E."/>
            <person name="Astvaldsson A."/>
            <person name="Svard S.G."/>
            <person name="Andersson J.O."/>
        </authorList>
    </citation>
    <scope>NUCLEOTIDE SEQUENCE</scope>
    <source>
        <strain evidence="2">ATCC 50377</strain>
    </source>
</reference>
<name>V6LEP5_9EUKA</name>
<evidence type="ECO:0000313" key="1">
    <source>
        <dbReference type="EMBL" id="EST42995.1"/>
    </source>
</evidence>
<dbReference type="InterPro" id="IPR009060">
    <property type="entry name" value="UBA-like_sf"/>
</dbReference>
<dbReference type="EMBL" id="KI546147">
    <property type="protein sequence ID" value="EST42995.1"/>
    <property type="molecule type" value="Genomic_DNA"/>
</dbReference>
<evidence type="ECO:0000313" key="3">
    <source>
        <dbReference type="Proteomes" id="UP000018208"/>
    </source>
</evidence>
<organism evidence="1">
    <name type="scientific">Spironucleus salmonicida</name>
    <dbReference type="NCBI Taxonomy" id="348837"/>
    <lineage>
        <taxon>Eukaryota</taxon>
        <taxon>Metamonada</taxon>
        <taxon>Diplomonadida</taxon>
        <taxon>Hexamitidae</taxon>
        <taxon>Hexamitinae</taxon>
        <taxon>Spironucleus</taxon>
    </lineage>
</organism>
<protein>
    <submittedName>
        <fullName evidence="2">UBA-like domain-containing protein</fullName>
    </submittedName>
</protein>
<dbReference type="Proteomes" id="UP000018208">
    <property type="component" value="Unassembled WGS sequence"/>
</dbReference>
<dbReference type="Pfam" id="PF14555">
    <property type="entry name" value="UBA_4"/>
    <property type="match status" value="1"/>
</dbReference>
<proteinExistence type="predicted"/>
<keyword evidence="3" id="KW-1185">Reference proteome</keyword>
<gene>
    <name evidence="1" type="ORF">SS50377_17296</name>
    <name evidence="2" type="ORF">SS50377_20313</name>
</gene>
<dbReference type="VEuPathDB" id="GiardiaDB:SS50377_20313"/>
<sequence length="101" mass="12167">MEQQLDEFMQKTGADIEQAIHYLELCYGDIQQAEMLYYAEIDEQIRQSVISDNIQLKKSVQIQDEQIHQFITPDYPVLFQLKEKQYTQMKECYQTYVNYPE</sequence>
<dbReference type="SUPFAM" id="SSF46934">
    <property type="entry name" value="UBA-like"/>
    <property type="match status" value="1"/>
</dbReference>
<reference evidence="2" key="2">
    <citation type="submission" date="2020-12" db="EMBL/GenBank/DDBJ databases">
        <title>New Spironucleus salmonicida genome in near-complete chromosomes.</title>
        <authorList>
            <person name="Xu F."/>
            <person name="Kurt Z."/>
            <person name="Jimenez-Gonzalez A."/>
            <person name="Astvaldsson A."/>
            <person name="Andersson J.O."/>
            <person name="Svard S.G."/>
        </authorList>
    </citation>
    <scope>NUCLEOTIDE SEQUENCE</scope>
    <source>
        <strain evidence="2">ATCC 50377</strain>
    </source>
</reference>
<dbReference type="Gene3D" id="1.10.8.10">
    <property type="entry name" value="DNA helicase RuvA subunit, C-terminal domain"/>
    <property type="match status" value="1"/>
</dbReference>
<accession>V6LEP5</accession>